<evidence type="ECO:0000259" key="2">
    <source>
        <dbReference type="Pfam" id="PF18652"/>
    </source>
</evidence>
<feature type="chain" id="PRO_5046833446" description="Antigen I/II N-terminal domain-containing protein" evidence="1">
    <location>
        <begin position="20"/>
        <end position="210"/>
    </location>
</feature>
<feature type="domain" description="Antigen I/II N-terminal" evidence="2">
    <location>
        <begin position="70"/>
        <end position="152"/>
    </location>
</feature>
<dbReference type="Proteomes" id="UP001597301">
    <property type="component" value="Unassembled WGS sequence"/>
</dbReference>
<dbReference type="InterPro" id="IPR041324">
    <property type="entry name" value="AgI/II_N"/>
</dbReference>
<dbReference type="RefSeq" id="WP_380771359.1">
    <property type="nucleotide sequence ID" value="NZ_JBHUEO010000001.1"/>
</dbReference>
<dbReference type="EMBL" id="JBHUEO010000001">
    <property type="protein sequence ID" value="MFD1705156.1"/>
    <property type="molecule type" value="Genomic_DNA"/>
</dbReference>
<feature type="signal peptide" evidence="1">
    <location>
        <begin position="1"/>
        <end position="19"/>
    </location>
</feature>
<evidence type="ECO:0000313" key="4">
    <source>
        <dbReference type="Proteomes" id="UP001597301"/>
    </source>
</evidence>
<evidence type="ECO:0000256" key="1">
    <source>
        <dbReference type="SAM" id="SignalP"/>
    </source>
</evidence>
<name>A0ABW4KDF8_9BACI</name>
<dbReference type="PROSITE" id="PS51257">
    <property type="entry name" value="PROKAR_LIPOPROTEIN"/>
    <property type="match status" value="1"/>
</dbReference>
<organism evidence="3 4">
    <name type="scientific">Siminovitchia sediminis</name>
    <dbReference type="NCBI Taxonomy" id="1274353"/>
    <lineage>
        <taxon>Bacteria</taxon>
        <taxon>Bacillati</taxon>
        <taxon>Bacillota</taxon>
        <taxon>Bacilli</taxon>
        <taxon>Bacillales</taxon>
        <taxon>Bacillaceae</taxon>
        <taxon>Siminovitchia</taxon>
    </lineage>
</organism>
<reference evidence="4" key="1">
    <citation type="journal article" date="2019" name="Int. J. Syst. Evol. Microbiol.">
        <title>The Global Catalogue of Microorganisms (GCM) 10K type strain sequencing project: providing services to taxonomists for standard genome sequencing and annotation.</title>
        <authorList>
            <consortium name="The Broad Institute Genomics Platform"/>
            <consortium name="The Broad Institute Genome Sequencing Center for Infectious Disease"/>
            <person name="Wu L."/>
            <person name="Ma J."/>
        </authorList>
    </citation>
    <scope>NUCLEOTIDE SEQUENCE [LARGE SCALE GENOMIC DNA]</scope>
    <source>
        <strain evidence="4">CGMCC 1.12295</strain>
    </source>
</reference>
<keyword evidence="1" id="KW-0732">Signal</keyword>
<sequence length="210" mass="23689">MKKFWLFMILSVFVTIAAACGNEAKGEQELQKKETAEEEVQAEQGVDVDKGLMNVEITLPKIFFEGEDTDTWIAQAKENGVKEVKQNDDGSLTYKMSKKEYNEMMKEVESSTLESIEEMKNSEDFPSIQDITHNKNFSEYTLVADQEAYENSFDGFAALGLGLTGMYHQVFSGTSAEKVKVTIHLENADTGEKFDTIVYPDDLEEEENAE</sequence>
<evidence type="ECO:0000313" key="3">
    <source>
        <dbReference type="EMBL" id="MFD1705156.1"/>
    </source>
</evidence>
<comment type="caution">
    <text evidence="3">The sequence shown here is derived from an EMBL/GenBank/DDBJ whole genome shotgun (WGS) entry which is preliminary data.</text>
</comment>
<dbReference type="Pfam" id="PF18652">
    <property type="entry name" value="Adhesin_P1_N"/>
    <property type="match status" value="1"/>
</dbReference>
<gene>
    <name evidence="3" type="ORF">ACFSCZ_00130</name>
</gene>
<protein>
    <recommendedName>
        <fullName evidence="2">Antigen I/II N-terminal domain-containing protein</fullName>
    </recommendedName>
</protein>
<proteinExistence type="predicted"/>
<accession>A0ABW4KDF8</accession>
<keyword evidence="4" id="KW-1185">Reference proteome</keyword>